<evidence type="ECO:0000313" key="6">
    <source>
        <dbReference type="Proteomes" id="UP001432216"/>
    </source>
</evidence>
<keyword evidence="2" id="KW-0547">Nucleotide-binding</keyword>
<keyword evidence="3" id="KW-0067">ATP-binding</keyword>
<name>A0ABZ2B341_9TREE</name>
<dbReference type="SUPFAM" id="SSF52540">
    <property type="entry name" value="P-loop containing nucleoside triphosphate hydrolases"/>
    <property type="match status" value="1"/>
</dbReference>
<dbReference type="EMBL" id="CP143817">
    <property type="protein sequence ID" value="WVO24814.1"/>
    <property type="molecule type" value="Genomic_DNA"/>
</dbReference>
<organism evidence="5 6">
    <name type="scientific">Cryptococcus decagattii</name>
    <dbReference type="NCBI Taxonomy" id="1859122"/>
    <lineage>
        <taxon>Eukaryota</taxon>
        <taxon>Fungi</taxon>
        <taxon>Dikarya</taxon>
        <taxon>Basidiomycota</taxon>
        <taxon>Agaricomycotina</taxon>
        <taxon>Tremellomycetes</taxon>
        <taxon>Tremellales</taxon>
        <taxon>Cryptococcaceae</taxon>
        <taxon>Cryptococcus</taxon>
        <taxon>Cryptococcus gattii species complex</taxon>
    </lineage>
</organism>
<dbReference type="PANTHER" id="PTHR24223:SF353">
    <property type="entry name" value="ABC TRANSPORTER ATP-BINDING PROTEIN_PERMEASE VMR1-RELATED"/>
    <property type="match status" value="1"/>
</dbReference>
<dbReference type="InterPro" id="IPR003439">
    <property type="entry name" value="ABC_transporter-like_ATP-bd"/>
</dbReference>
<accession>A0ABZ2B341</accession>
<evidence type="ECO:0000313" key="5">
    <source>
        <dbReference type="EMBL" id="WVO24814.1"/>
    </source>
</evidence>
<gene>
    <name evidence="5" type="ORF">IAS62_006192</name>
</gene>
<proteinExistence type="predicted"/>
<reference evidence="5 6" key="1">
    <citation type="submission" date="2024-01" db="EMBL/GenBank/DDBJ databases">
        <title>Comparative genomics of Cryptococcus and Kwoniella reveals pathogenesis evolution and contrasting modes of karyotype evolution via chromosome fusion or intercentromeric recombination.</title>
        <authorList>
            <person name="Coelho M.A."/>
            <person name="David-Palma M."/>
            <person name="Shea T."/>
            <person name="Bowers K."/>
            <person name="McGinley-Smith S."/>
            <person name="Mohammad A.W."/>
            <person name="Gnirke A."/>
            <person name="Yurkov A.M."/>
            <person name="Nowrousian M."/>
            <person name="Sun S."/>
            <person name="Cuomo C.A."/>
            <person name="Heitman J."/>
        </authorList>
    </citation>
    <scope>NUCLEOTIDE SEQUENCE [LARGE SCALE GENOMIC DNA]</scope>
    <source>
        <strain evidence="5 6">7685027</strain>
    </source>
</reference>
<sequence length="250" mass="28882">MINFVLLTYTSVCAERINQYITMPEHESEEGLCPPPDRLQQGRIYVRKLSVRYALDLPQVLKNVSFTVEPGMRIGLVGVTGFGKSILALSLFCAIEHMQGDIMIDGIDISSLILSELRDRLNMMLLEEEEIKRYSTLYAKCISFLISCPQKSRLKTLSRILKPMWSWKEQTSVTDSANFSVWRELCSSSQRSWLWMKRHHRLILRRTLRYCNDQGMFCGHYSACHRPSSGDDYAVRYGTRIGSGSNHRVW</sequence>
<dbReference type="Proteomes" id="UP001432216">
    <property type="component" value="Chromosome 12"/>
</dbReference>
<dbReference type="InterPro" id="IPR027417">
    <property type="entry name" value="P-loop_NTPase"/>
</dbReference>
<evidence type="ECO:0000259" key="4">
    <source>
        <dbReference type="Pfam" id="PF00005"/>
    </source>
</evidence>
<dbReference type="InterPro" id="IPR050173">
    <property type="entry name" value="ABC_transporter_C-like"/>
</dbReference>
<evidence type="ECO:0000256" key="1">
    <source>
        <dbReference type="ARBA" id="ARBA00022737"/>
    </source>
</evidence>
<keyword evidence="1" id="KW-0677">Repeat</keyword>
<keyword evidence="6" id="KW-1185">Reference proteome</keyword>
<evidence type="ECO:0000256" key="3">
    <source>
        <dbReference type="ARBA" id="ARBA00022840"/>
    </source>
</evidence>
<protein>
    <recommendedName>
        <fullName evidence="4">ABC transporter domain-containing protein</fullName>
    </recommendedName>
</protein>
<feature type="domain" description="ABC transporter" evidence="4">
    <location>
        <begin position="61"/>
        <end position="135"/>
    </location>
</feature>
<dbReference type="Gene3D" id="3.40.50.300">
    <property type="entry name" value="P-loop containing nucleotide triphosphate hydrolases"/>
    <property type="match status" value="1"/>
</dbReference>
<dbReference type="Pfam" id="PF00005">
    <property type="entry name" value="ABC_tran"/>
    <property type="match status" value="1"/>
</dbReference>
<dbReference type="PANTHER" id="PTHR24223">
    <property type="entry name" value="ATP-BINDING CASSETTE SUB-FAMILY C"/>
    <property type="match status" value="1"/>
</dbReference>
<dbReference type="GeneID" id="89992961"/>
<evidence type="ECO:0000256" key="2">
    <source>
        <dbReference type="ARBA" id="ARBA00022741"/>
    </source>
</evidence>
<dbReference type="RefSeq" id="XP_064724053.1">
    <property type="nucleotide sequence ID" value="XM_064867981.1"/>
</dbReference>